<evidence type="ECO:0000256" key="5">
    <source>
        <dbReference type="SAM" id="SignalP"/>
    </source>
</evidence>
<protein>
    <recommendedName>
        <fullName evidence="4">Outer membrane protein assembly factor BamB</fullName>
    </recommendedName>
</protein>
<comment type="caution">
    <text evidence="7">The sequence shown here is derived from an EMBL/GenBank/DDBJ whole genome shotgun (WGS) entry which is preliminary data.</text>
</comment>
<dbReference type="PROSITE" id="PS51257">
    <property type="entry name" value="PROKAR_LIPOPROTEIN"/>
    <property type="match status" value="1"/>
</dbReference>
<accession>A0ABP9S5L6</accession>
<dbReference type="InterPro" id="IPR015943">
    <property type="entry name" value="WD40/YVTN_repeat-like_dom_sf"/>
</dbReference>
<dbReference type="InterPro" id="IPR017687">
    <property type="entry name" value="BamB"/>
</dbReference>
<dbReference type="InterPro" id="IPR011047">
    <property type="entry name" value="Quinoprotein_ADH-like_sf"/>
</dbReference>
<dbReference type="EMBL" id="BAABLF010000009">
    <property type="protein sequence ID" value="GAA5191122.1"/>
    <property type="molecule type" value="Genomic_DNA"/>
</dbReference>
<sequence>MLLVRKGWLAGLLSAAVLAGCASSDEETVQISPLPELENPLEAQVVWKERFGRGIEDFWSSLSPTEGYGKLFIAERFGKVAALSLEDGKEIWSTNLRRAFSDGILKKNKGARLAGGVTVGFNKVFIGSENGALFALNAEDGSVAWEALTRGEVLSDPAVIGRLVVVNTAAGKVQAFDVDSGEFQWQMDLSVPPLMLRGTSGIASSQGAALLGTPDGKVSALFADSGTPIWEARIAEASGSNELERVVDADVKPVVLGENVYAAAFNGNLASIELRSGRVLWSRQYSVYTPLAIQGYRIYLTDARGSIYAIDRRNGLENWANTELTGRMLTGPQVFGDYLVVGDYEGYLHILERSSGKLLGYTRIDASGLYAQPLKVGDTLYVQSRSGRIAAVTIP</sequence>
<dbReference type="Pfam" id="PF13360">
    <property type="entry name" value="PQQ_2"/>
    <property type="match status" value="1"/>
</dbReference>
<dbReference type="Gene3D" id="2.130.10.10">
    <property type="entry name" value="YVTN repeat-like/Quinoprotein amine dehydrogenase"/>
    <property type="match status" value="1"/>
</dbReference>
<dbReference type="Proteomes" id="UP001501600">
    <property type="component" value="Unassembled WGS sequence"/>
</dbReference>
<dbReference type="SUPFAM" id="SSF50998">
    <property type="entry name" value="Quinoprotein alcohol dehydrogenase-like"/>
    <property type="match status" value="1"/>
</dbReference>
<keyword evidence="1 4" id="KW-0732">Signal</keyword>
<reference evidence="8" key="1">
    <citation type="journal article" date="2019" name="Int. J. Syst. Evol. Microbiol.">
        <title>The Global Catalogue of Microorganisms (GCM) 10K type strain sequencing project: providing services to taxonomists for standard genome sequencing and annotation.</title>
        <authorList>
            <consortium name="The Broad Institute Genomics Platform"/>
            <consortium name="The Broad Institute Genome Sequencing Center for Infectious Disease"/>
            <person name="Wu L."/>
            <person name="Ma J."/>
        </authorList>
    </citation>
    <scope>NUCLEOTIDE SEQUENCE [LARGE SCALE GENOMIC DNA]</scope>
    <source>
        <strain evidence="8">JCM 18720</strain>
    </source>
</reference>
<evidence type="ECO:0000259" key="6">
    <source>
        <dbReference type="Pfam" id="PF13360"/>
    </source>
</evidence>
<evidence type="ECO:0000256" key="1">
    <source>
        <dbReference type="ARBA" id="ARBA00022729"/>
    </source>
</evidence>
<name>A0ABP9S5L6_9GAMM</name>
<feature type="chain" id="PRO_5047088166" description="Outer membrane protein assembly factor BamB" evidence="5">
    <location>
        <begin position="20"/>
        <end position="395"/>
    </location>
</feature>
<evidence type="ECO:0000256" key="2">
    <source>
        <dbReference type="ARBA" id="ARBA00023136"/>
    </source>
</evidence>
<keyword evidence="4" id="KW-0564">Palmitate</keyword>
<dbReference type="InterPro" id="IPR018391">
    <property type="entry name" value="PQQ_b-propeller_rpt"/>
</dbReference>
<comment type="similarity">
    <text evidence="4">Belongs to the BamB family.</text>
</comment>
<keyword evidence="3 4" id="KW-0998">Cell outer membrane</keyword>
<keyword evidence="4" id="KW-0449">Lipoprotein</keyword>
<evidence type="ECO:0000313" key="7">
    <source>
        <dbReference type="EMBL" id="GAA5191122.1"/>
    </source>
</evidence>
<feature type="domain" description="Pyrrolo-quinoline quinone repeat" evidence="6">
    <location>
        <begin position="77"/>
        <end position="321"/>
    </location>
</feature>
<evidence type="ECO:0000313" key="8">
    <source>
        <dbReference type="Proteomes" id="UP001501600"/>
    </source>
</evidence>
<keyword evidence="8" id="KW-1185">Reference proteome</keyword>
<dbReference type="PANTHER" id="PTHR34512:SF30">
    <property type="entry name" value="OUTER MEMBRANE PROTEIN ASSEMBLY FACTOR BAMB"/>
    <property type="match status" value="1"/>
</dbReference>
<keyword evidence="2 4" id="KW-0472">Membrane</keyword>
<dbReference type="InterPro" id="IPR002372">
    <property type="entry name" value="PQQ_rpt_dom"/>
</dbReference>
<dbReference type="HAMAP" id="MF_00923">
    <property type="entry name" value="OM_assembly_BamB"/>
    <property type="match status" value="1"/>
</dbReference>
<proteinExistence type="inferred from homology"/>
<dbReference type="SMART" id="SM00564">
    <property type="entry name" value="PQQ"/>
    <property type="match status" value="7"/>
</dbReference>
<organism evidence="7 8">
    <name type="scientific">Ferrimonas gelatinilytica</name>
    <dbReference type="NCBI Taxonomy" id="1255257"/>
    <lineage>
        <taxon>Bacteria</taxon>
        <taxon>Pseudomonadati</taxon>
        <taxon>Pseudomonadota</taxon>
        <taxon>Gammaproteobacteria</taxon>
        <taxon>Alteromonadales</taxon>
        <taxon>Ferrimonadaceae</taxon>
        <taxon>Ferrimonas</taxon>
    </lineage>
</organism>
<gene>
    <name evidence="4 7" type="primary">bamB</name>
    <name evidence="7" type="ORF">GCM10025772_17320</name>
</gene>
<evidence type="ECO:0000256" key="4">
    <source>
        <dbReference type="HAMAP-Rule" id="MF_00923"/>
    </source>
</evidence>
<dbReference type="NCBIfam" id="TIGR03300">
    <property type="entry name" value="assembly_YfgL"/>
    <property type="match status" value="1"/>
</dbReference>
<evidence type="ECO:0000256" key="3">
    <source>
        <dbReference type="ARBA" id="ARBA00023237"/>
    </source>
</evidence>
<dbReference type="PANTHER" id="PTHR34512">
    <property type="entry name" value="CELL SURFACE PROTEIN"/>
    <property type="match status" value="1"/>
</dbReference>
<comment type="function">
    <text evidence="4">Part of the outer membrane protein assembly complex, which is involved in assembly and insertion of beta-barrel proteins into the outer membrane.</text>
</comment>
<comment type="subcellular location">
    <subcellularLocation>
        <location evidence="4">Cell outer membrane</location>
        <topology evidence="4">Lipid-anchor</topology>
    </subcellularLocation>
</comment>
<dbReference type="NCBIfam" id="NF008351">
    <property type="entry name" value="PRK11138.1"/>
    <property type="match status" value="1"/>
</dbReference>
<feature type="signal peptide" evidence="5">
    <location>
        <begin position="1"/>
        <end position="19"/>
    </location>
</feature>
<dbReference type="RefSeq" id="WP_345316661.1">
    <property type="nucleotide sequence ID" value="NZ_BAABLF010000009.1"/>
</dbReference>
<comment type="subunit">
    <text evidence="4">Part of the Bam complex.</text>
</comment>